<evidence type="ECO:0000256" key="2">
    <source>
        <dbReference type="ARBA" id="ARBA00022980"/>
    </source>
</evidence>
<dbReference type="NCBIfam" id="NF001099">
    <property type="entry name" value="PRK00132.1"/>
    <property type="match status" value="1"/>
</dbReference>
<name>A0A099I2R7_CLOIN</name>
<dbReference type="InterPro" id="IPR000754">
    <property type="entry name" value="Ribosomal_uS9"/>
</dbReference>
<evidence type="ECO:0000256" key="1">
    <source>
        <dbReference type="ARBA" id="ARBA00005251"/>
    </source>
</evidence>
<dbReference type="Pfam" id="PF00380">
    <property type="entry name" value="Ribosomal_S9"/>
    <property type="match status" value="1"/>
</dbReference>
<sequence>MAAKKNTVTYNGTGRRKTSVARVFMTPGSGNISVNGKTLDEYLPLETLRMVVRSPLELTETLGQFDIKINVQGGGYTGQAGAMRHGITRALMEASADYRPALKAAGFVTRDSRMKERKKYGLKAARRAPQFSKR</sequence>
<protein>
    <recommendedName>
        <fullName evidence="4 5">Small ribosomal subunit protein uS9</fullName>
    </recommendedName>
</protein>
<reference evidence="10 12" key="3">
    <citation type="submission" date="2020-02" db="EMBL/GenBank/DDBJ databases">
        <authorList>
            <person name="Kociolek L.K."/>
            <person name="Ozer E.A."/>
        </authorList>
    </citation>
    <scope>NUCLEOTIDE SEQUENCE [LARGE SCALE GENOMIC DNA]</scope>
    <source>
        <strain evidence="10 12">ATCC 14501</strain>
    </source>
</reference>
<dbReference type="EMBL" id="WWTN01000001">
    <property type="protein sequence ID" value="MZH54286.1"/>
    <property type="molecule type" value="Genomic_DNA"/>
</dbReference>
<evidence type="ECO:0000313" key="11">
    <source>
        <dbReference type="Proteomes" id="UP000030008"/>
    </source>
</evidence>
<comment type="similarity">
    <text evidence="1 5 6">Belongs to the universal ribosomal protein uS9 family.</text>
</comment>
<dbReference type="GO" id="GO:0022627">
    <property type="term" value="C:cytosolic small ribosomal subunit"/>
    <property type="evidence" value="ECO:0007669"/>
    <property type="project" value="TreeGrafter"/>
</dbReference>
<evidence type="ECO:0000256" key="4">
    <source>
        <dbReference type="ARBA" id="ARBA00035259"/>
    </source>
</evidence>
<dbReference type="Proteomes" id="UP000604383">
    <property type="component" value="Unassembled WGS sequence"/>
</dbReference>
<dbReference type="FunFam" id="3.30.230.10:FF:000001">
    <property type="entry name" value="30S ribosomal protein S9"/>
    <property type="match status" value="1"/>
</dbReference>
<dbReference type="PANTHER" id="PTHR21569">
    <property type="entry name" value="RIBOSOMAL PROTEIN S9"/>
    <property type="match status" value="1"/>
</dbReference>
<gene>
    <name evidence="5 8" type="primary">rpsI</name>
    <name evidence="7" type="ORF">CIAN88_19860</name>
    <name evidence="10" type="ORF">G4D54_18910</name>
    <name evidence="9" type="ORF">GT664_00630</name>
    <name evidence="8" type="ORF">MKC95_12060</name>
</gene>
<dbReference type="InterPro" id="IPR020574">
    <property type="entry name" value="Ribosomal_uS9_CS"/>
</dbReference>
<evidence type="ECO:0000313" key="9">
    <source>
        <dbReference type="EMBL" id="MZH54286.1"/>
    </source>
</evidence>
<dbReference type="Proteomes" id="UP001203972">
    <property type="component" value="Unassembled WGS sequence"/>
</dbReference>
<organism evidence="7 11">
    <name type="scientific">Clostridium innocuum</name>
    <dbReference type="NCBI Taxonomy" id="1522"/>
    <lineage>
        <taxon>Bacteria</taxon>
        <taxon>Bacillati</taxon>
        <taxon>Bacillota</taxon>
        <taxon>Clostridia</taxon>
        <taxon>Eubacteriales</taxon>
        <taxon>Clostridiaceae</taxon>
        <taxon>Clostridium</taxon>
    </lineage>
</organism>
<evidence type="ECO:0000313" key="7">
    <source>
        <dbReference type="EMBL" id="KGJ51547.1"/>
    </source>
</evidence>
<accession>A0A099I2R7</accession>
<keyword evidence="2 5" id="KW-0689">Ribosomal protein</keyword>
<dbReference type="PROSITE" id="PS00360">
    <property type="entry name" value="RIBOSOMAL_S9"/>
    <property type="match status" value="1"/>
</dbReference>
<dbReference type="PANTHER" id="PTHR21569:SF1">
    <property type="entry name" value="SMALL RIBOSOMAL SUBUNIT PROTEIN US9M"/>
    <property type="match status" value="1"/>
</dbReference>
<proteinExistence type="inferred from homology"/>
<dbReference type="GO" id="GO:0003723">
    <property type="term" value="F:RNA binding"/>
    <property type="evidence" value="ECO:0007669"/>
    <property type="project" value="TreeGrafter"/>
</dbReference>
<evidence type="ECO:0000256" key="3">
    <source>
        <dbReference type="ARBA" id="ARBA00023274"/>
    </source>
</evidence>
<dbReference type="GO" id="GO:0006412">
    <property type="term" value="P:translation"/>
    <property type="evidence" value="ECO:0007669"/>
    <property type="project" value="UniProtKB-UniRule"/>
</dbReference>
<evidence type="ECO:0000313" key="12">
    <source>
        <dbReference type="Proteomes" id="UP000503330"/>
    </source>
</evidence>
<evidence type="ECO:0000313" key="8">
    <source>
        <dbReference type="EMBL" id="MCR0233503.1"/>
    </source>
</evidence>
<dbReference type="HAMAP" id="MF_00532_B">
    <property type="entry name" value="Ribosomal_uS9_B"/>
    <property type="match status" value="1"/>
</dbReference>
<dbReference type="InterPro" id="IPR023035">
    <property type="entry name" value="Ribosomal_uS9_bac/plastid"/>
</dbReference>
<evidence type="ECO:0000313" key="10">
    <source>
        <dbReference type="EMBL" id="QJA04345.1"/>
    </source>
</evidence>
<evidence type="ECO:0000256" key="5">
    <source>
        <dbReference type="HAMAP-Rule" id="MF_00532"/>
    </source>
</evidence>
<reference evidence="7 11" key="1">
    <citation type="submission" date="2014-08" db="EMBL/GenBank/DDBJ databases">
        <title>Clostridium innocuum, an unnegligible vancomycin-resistant pathogen causing extra-intestinal infections.</title>
        <authorList>
            <person name="Feng Y."/>
            <person name="Chiu C.-H."/>
        </authorList>
    </citation>
    <scope>NUCLEOTIDE SEQUENCE [LARGE SCALE GENOMIC DNA]</scope>
    <source>
        <strain evidence="7 11">AN88</strain>
    </source>
</reference>
<dbReference type="GO" id="GO:0003735">
    <property type="term" value="F:structural constituent of ribosome"/>
    <property type="evidence" value="ECO:0007669"/>
    <property type="project" value="InterPro"/>
</dbReference>
<dbReference type="SUPFAM" id="SSF54211">
    <property type="entry name" value="Ribosomal protein S5 domain 2-like"/>
    <property type="match status" value="1"/>
</dbReference>
<reference evidence="9" key="2">
    <citation type="journal article" date="2019" name="Nat. Med.">
        <title>A library of human gut bacterial isolates paired with longitudinal multiomics data enables mechanistic microbiome research.</title>
        <authorList>
            <person name="Poyet M."/>
            <person name="Groussin M."/>
            <person name="Gibbons S.M."/>
            <person name="Avila-Pacheco J."/>
            <person name="Jiang X."/>
            <person name="Kearney S.M."/>
            <person name="Perrotta A.R."/>
            <person name="Berdy B."/>
            <person name="Zhao S."/>
            <person name="Lieberman T.D."/>
            <person name="Swanson P.K."/>
            <person name="Smith M."/>
            <person name="Roesemann S."/>
            <person name="Alexander J.E."/>
            <person name="Rich S.A."/>
            <person name="Livny J."/>
            <person name="Vlamakis H."/>
            <person name="Clish C."/>
            <person name="Bullock K."/>
            <person name="Deik A."/>
            <person name="Scott J."/>
            <person name="Pierce K.A."/>
            <person name="Xavier R.J."/>
            <person name="Alm E.J."/>
        </authorList>
    </citation>
    <scope>NUCLEOTIDE SEQUENCE</scope>
    <source>
        <strain evidence="9">BIOML-A12</strain>
    </source>
</reference>
<evidence type="ECO:0000256" key="6">
    <source>
        <dbReference type="RuleBase" id="RU003815"/>
    </source>
</evidence>
<dbReference type="AlphaFoldDB" id="A0A099I2R7"/>
<dbReference type="EMBL" id="JQIF01000109">
    <property type="protein sequence ID" value="KGJ51547.1"/>
    <property type="molecule type" value="Genomic_DNA"/>
</dbReference>
<dbReference type="Gene3D" id="3.30.230.10">
    <property type="match status" value="1"/>
</dbReference>
<dbReference type="InterPro" id="IPR014721">
    <property type="entry name" value="Ribsml_uS5_D2-typ_fold_subgr"/>
</dbReference>
<keyword evidence="3 5" id="KW-0687">Ribonucleoprotein</keyword>
<reference evidence="8" key="4">
    <citation type="journal article" date="2022" name="Clin. Infect. Dis.">
        <title>Association between Clostridium innocuum and antibiotic-associated diarrhea in adults and children: A cross-sectional study and comparative genomics analysis.</title>
        <authorList>
            <person name="Cherny K.E."/>
            <person name="Muscat E.B."/>
            <person name="Balaji A."/>
            <person name="Mukherjee J."/>
            <person name="Ozer E.A."/>
            <person name="Angarone M.P."/>
            <person name="Hauser A.R."/>
            <person name="Sichel J.S."/>
            <person name="Amponsah E."/>
            <person name="Kociolek L.K."/>
        </authorList>
    </citation>
    <scope>NUCLEOTIDE SEQUENCE</scope>
    <source>
        <strain evidence="8">NU1-AC-029v</strain>
    </source>
</reference>
<dbReference type="InterPro" id="IPR020568">
    <property type="entry name" value="Ribosomal_Su5_D2-typ_SF"/>
</dbReference>
<dbReference type="Proteomes" id="UP000503330">
    <property type="component" value="Chromosome"/>
</dbReference>
<dbReference type="EMBL" id="CP048838">
    <property type="protein sequence ID" value="QJA04345.1"/>
    <property type="molecule type" value="Genomic_DNA"/>
</dbReference>
<dbReference type="GeneID" id="61927653"/>
<dbReference type="EMBL" id="JAKTMA010000020">
    <property type="protein sequence ID" value="MCR0233503.1"/>
    <property type="molecule type" value="Genomic_DNA"/>
</dbReference>
<dbReference type="RefSeq" id="WP_002605777.1">
    <property type="nucleotide sequence ID" value="NZ_AP025565.1"/>
</dbReference>
<dbReference type="Proteomes" id="UP000030008">
    <property type="component" value="Unassembled WGS sequence"/>
</dbReference>